<keyword evidence="2" id="KW-0067">ATP-binding</keyword>
<gene>
    <name evidence="2" type="ORF">EIK79_16650</name>
</gene>
<dbReference type="GO" id="GO:0005524">
    <property type="term" value="F:ATP binding"/>
    <property type="evidence" value="ECO:0007669"/>
    <property type="project" value="UniProtKB-KW"/>
</dbReference>
<feature type="region of interest" description="Disordered" evidence="1">
    <location>
        <begin position="322"/>
        <end position="351"/>
    </location>
</feature>
<dbReference type="InterPro" id="IPR051162">
    <property type="entry name" value="T4SS_component"/>
</dbReference>
<feature type="region of interest" description="Disordered" evidence="1">
    <location>
        <begin position="145"/>
        <end position="165"/>
    </location>
</feature>
<accession>A0A3P3R447</accession>
<dbReference type="SUPFAM" id="SSF52540">
    <property type="entry name" value="P-loop containing nucleoside triphosphate hydrolases"/>
    <property type="match status" value="1"/>
</dbReference>
<proteinExistence type="predicted"/>
<dbReference type="CDD" id="cd01127">
    <property type="entry name" value="TrwB_TraG_TraD_VirD4"/>
    <property type="match status" value="1"/>
</dbReference>
<feature type="region of interest" description="Disordered" evidence="1">
    <location>
        <begin position="1090"/>
        <end position="1115"/>
    </location>
</feature>
<dbReference type="InterPro" id="IPR027417">
    <property type="entry name" value="P-loop_NTPase"/>
</dbReference>
<dbReference type="OrthoDB" id="214394at2157"/>
<feature type="region of interest" description="Disordered" evidence="1">
    <location>
        <begin position="503"/>
        <end position="526"/>
    </location>
</feature>
<reference evidence="2 3" key="1">
    <citation type="submission" date="2018-11" db="EMBL/GenBank/DDBJ databases">
        <title>Taxonoimc description of Halomarina strain SPP-AMP-1.</title>
        <authorList>
            <person name="Pal Y."/>
            <person name="Srinivasana K."/>
            <person name="Verma A."/>
            <person name="Kumar P."/>
        </authorList>
    </citation>
    <scope>NUCLEOTIDE SEQUENCE [LARGE SCALE GENOMIC DNA]</scope>
    <source>
        <strain evidence="2 3">SPP-AMP-1</strain>
    </source>
</reference>
<keyword evidence="2" id="KW-0547">Nucleotide-binding</keyword>
<sequence length="1531" mass="168663">MSFTSPPTPSPESRKYLKITPSETSYPLQTIPEILSSLHTLEPADTDHGLIGRLMNSHAPATFTFTVLAGGADAPIAFYLGTDANLDAVADRLRTIYPQSYEIERVECDLLQRLLPPVEYTREEFQARLNDQRLYIDPDAGARSDAAAASAGEDESSARASSTSAQQIEIEYEDGIVEVAPPTALPSTATSETTLAGPTLTPDGTILARPAVFDETVDQHAITWRAETPKQHDDWTTTLLTLEEWFTQQPDNNEAVADAPLGALIETLSDAPSPIGFQVVFQGAPDWTATAEQRRRKVHEGDNIGLPAKILRGILTSILPSPPQDVQAASRRRQAIERSQGPKAGSDNAKRLERLNQSWPSTSFEVNIHAISLCPRERVDTDVSTSPTLATTLDRLQSALDPLGGRFYRPTSTRHGPETGTQSTVATLVQQFVEPSIRTGRTLFGKRRHPRPEFILSPAELASFILVPSATQLSDQAARAVQSRQVARTPELEPEPQHLAKLTDGLALGTPTQPSTASRTVETPSPVHVLPSQLPYHYLRAAVSGAGKSIGLQNDGLSLAEDTQGPVIMVDAKGGDMLTNFMRAYGKQHGMERLEEDVLYFPVPEILPGLSIFDVRDVPADKREQAVRERAAYYEEILQLVMGTDAYQDAKNAPQFIRAVIEALFDPEHGCDNGRYRASADYFRHEQLEYVIDEFQRAVLQGDGGSIPDSTQDHVVRALQRRLGYNKRTIRNILAGVTTRTGNISEHSDLRPLFNNTTRTFDFGELLETDKIILFDLGGLRADPSRLMTGVLLTSLYDELKRHKDTLQDNPEDYVVNFLIDEAASVTVSDTMTTLLKEGREFRVGIGLATQFPEQLRLEGNEHVYLNALNNIGTKIIGKVAVDDELAETLATEKLPPAAVKTRFRAMPRGEFFVSMPSSTFGETGPTPFSVKPMPIPAGHPKSDDPLTSAEEADFQEALDRIKARTDAEYGIVEEELSLLTDVPPSVQKIVDVDSPDLDRVLVSVIAAVQRRDGARETNGWVTVAAVNETIETCYESAGCISELPAVAELLQIEQRSYLFETDRADRQSAHTSSPGVPADAVRTRLSEAGEQLVSDQPATPDGRTAIHQTAGSQRHAQALEQIQAALEPDGWTVTIPEQDGRTLPDARAVHPSLDAPVHLEAELSTAEKPAKVLQNLRKAQESGATPVFVVQADPDELAYWARTVDEILHTPVRSDSSNDEWRYYTTDSPITFDGPPYVDGPVTALRPTVAAEDSHQSVWRYDAASEESVLVAPNGTEHLRIETFDGLTPADFPAVSWRDPDTDEIVVVAESDELRYDSHELYHRDWVDVRWPFVPERELPDPDYGREEYVIVVLPLEHASEIEDPMIYHPTKQLAPLSSLAERITDGPAGRDTTVLSASPAGSPTETSTSPEATESSIPGWDGFFELCVFHATDIEHDPSLAETAVFHNGDIVLPKDRLFAAAERWATITSRSFEKSVFARDILPQYIERVQSDRTEEITLETVRRKIDGDRIYCYKDLGLTEGGTQMVK</sequence>
<dbReference type="Proteomes" id="UP000282322">
    <property type="component" value="Unassembled WGS sequence"/>
</dbReference>
<dbReference type="PANTHER" id="PTHR30121">
    <property type="entry name" value="UNCHARACTERIZED PROTEIN YJGR-RELATED"/>
    <property type="match status" value="1"/>
</dbReference>
<evidence type="ECO:0000313" key="2">
    <source>
        <dbReference type="EMBL" id="RRJ28104.1"/>
    </source>
</evidence>
<organism evidence="2 3">
    <name type="scientific">Halocatena pleomorpha</name>
    <dbReference type="NCBI Taxonomy" id="1785090"/>
    <lineage>
        <taxon>Archaea</taxon>
        <taxon>Methanobacteriati</taxon>
        <taxon>Methanobacteriota</taxon>
        <taxon>Stenosarchaea group</taxon>
        <taxon>Halobacteria</taxon>
        <taxon>Halobacteriales</taxon>
        <taxon>Natronomonadaceae</taxon>
        <taxon>Halocatena</taxon>
    </lineage>
</organism>
<feature type="compositionally biased region" description="Low complexity" evidence="1">
    <location>
        <begin position="1398"/>
        <end position="1417"/>
    </location>
</feature>
<evidence type="ECO:0000256" key="1">
    <source>
        <dbReference type="SAM" id="MobiDB-lite"/>
    </source>
</evidence>
<feature type="region of interest" description="Disordered" evidence="1">
    <location>
        <begin position="1387"/>
        <end position="1417"/>
    </location>
</feature>
<dbReference type="EMBL" id="RRCH01000041">
    <property type="protein sequence ID" value="RRJ28104.1"/>
    <property type="molecule type" value="Genomic_DNA"/>
</dbReference>
<protein>
    <submittedName>
        <fullName evidence="2">ATP-binding protein</fullName>
    </submittedName>
</protein>
<keyword evidence="3" id="KW-1185">Reference proteome</keyword>
<evidence type="ECO:0000313" key="3">
    <source>
        <dbReference type="Proteomes" id="UP000282322"/>
    </source>
</evidence>
<name>A0A3P3R447_9EURY</name>
<dbReference type="Gene3D" id="3.40.50.300">
    <property type="entry name" value="P-loop containing nucleotide triphosphate hydrolases"/>
    <property type="match status" value="1"/>
</dbReference>
<comment type="caution">
    <text evidence="2">The sequence shown here is derived from an EMBL/GenBank/DDBJ whole genome shotgun (WGS) entry which is preliminary data.</text>
</comment>
<feature type="compositionally biased region" description="Polar residues" evidence="1">
    <location>
        <begin position="510"/>
        <end position="523"/>
    </location>
</feature>
<dbReference type="PANTHER" id="PTHR30121:SF6">
    <property type="entry name" value="SLR6007 PROTEIN"/>
    <property type="match status" value="1"/>
</dbReference>